<comment type="similarity">
    <text evidence="1">Belongs to the bacterial solute-binding protein ModA family.</text>
</comment>
<dbReference type="GO" id="GO:0015689">
    <property type="term" value="P:molybdate ion transport"/>
    <property type="evidence" value="ECO:0007669"/>
    <property type="project" value="InterPro"/>
</dbReference>
<organism evidence="8 9">
    <name type="scientific">Govanella unica</name>
    <dbReference type="NCBI Taxonomy" id="2975056"/>
    <lineage>
        <taxon>Bacteria</taxon>
        <taxon>Pseudomonadati</taxon>
        <taxon>Pseudomonadota</taxon>
        <taxon>Alphaproteobacteria</taxon>
        <taxon>Emcibacterales</taxon>
        <taxon>Govanellaceae</taxon>
        <taxon>Govanella</taxon>
    </lineage>
</organism>
<reference evidence="8" key="1">
    <citation type="submission" date="2022-08" db="EMBL/GenBank/DDBJ databases">
        <authorList>
            <person name="Vandamme P."/>
            <person name="Hettiarachchi A."/>
            <person name="Peeters C."/>
            <person name="Cnockaert M."/>
            <person name="Carlier A."/>
        </authorList>
    </citation>
    <scope>NUCLEOTIDE SEQUENCE</scope>
    <source>
        <strain evidence="8">LMG 31809</strain>
    </source>
</reference>
<dbReference type="AlphaFoldDB" id="A0A9X3Z835"/>
<dbReference type="InterPro" id="IPR005950">
    <property type="entry name" value="ModA"/>
</dbReference>
<dbReference type="PANTHER" id="PTHR30632:SF17">
    <property type="entry name" value="MOLYBDATE-BINDING PROTEIN MODA"/>
    <property type="match status" value="1"/>
</dbReference>
<accession>A0A9X3Z835</accession>
<dbReference type="GO" id="GO:0030973">
    <property type="term" value="F:molybdate ion binding"/>
    <property type="evidence" value="ECO:0007669"/>
    <property type="project" value="TreeGrafter"/>
</dbReference>
<keyword evidence="4 7" id="KW-0732">Signal</keyword>
<evidence type="ECO:0000256" key="6">
    <source>
        <dbReference type="PIRSR" id="PIRSR004846-1"/>
    </source>
</evidence>
<evidence type="ECO:0000256" key="4">
    <source>
        <dbReference type="ARBA" id="ARBA00022729"/>
    </source>
</evidence>
<dbReference type="SUPFAM" id="SSF53850">
    <property type="entry name" value="Periplasmic binding protein-like II"/>
    <property type="match status" value="1"/>
</dbReference>
<dbReference type="PANTHER" id="PTHR30632">
    <property type="entry name" value="MOLYBDATE-BINDING PERIPLASMIC PROTEIN"/>
    <property type="match status" value="1"/>
</dbReference>
<keyword evidence="2 6" id="KW-0500">Molybdenum</keyword>
<feature type="binding site" evidence="6">
    <location>
        <position position="170"/>
    </location>
    <ligand>
        <name>molybdate</name>
        <dbReference type="ChEBI" id="CHEBI:36264"/>
    </ligand>
</feature>
<keyword evidence="3 6" id="KW-0479">Metal-binding</keyword>
<reference evidence="8" key="2">
    <citation type="journal article" date="2023" name="Syst. Appl. Microbiol.">
        <title>Govania unica gen. nov., sp. nov., a rare biosphere bacterium that represents a novel family in the class Alphaproteobacteria.</title>
        <authorList>
            <person name="Vandamme P."/>
            <person name="Peeters C."/>
            <person name="Hettiarachchi A."/>
            <person name="Cnockaert M."/>
            <person name="Carlier A."/>
        </authorList>
    </citation>
    <scope>NUCLEOTIDE SEQUENCE</scope>
    <source>
        <strain evidence="8">LMG 31809</strain>
    </source>
</reference>
<name>A0A9X3Z835_9PROT</name>
<dbReference type="InterPro" id="IPR050682">
    <property type="entry name" value="ModA/WtpA"/>
</dbReference>
<dbReference type="Pfam" id="PF13531">
    <property type="entry name" value="SBP_bac_11"/>
    <property type="match status" value="1"/>
</dbReference>
<sequence length="252" mass="26205">MIRRLLLLVALLVVPLSASAGTVTVFAAASLRGSLDEVARAFEAQQKATKIVISYAGSSALARQIEAGAPADVFISADEDWMDYLAAKNLIQPDSRRDLLGNSLVLIAPTASAKPVEIKKDFPLAKLLGKDRLAMATVATVPAGKYGKAALQSLGVWSAVEGQVAEAENVRAALAFVARGETPYGIVYGTDALAEPGVRVVGTFPASSHPAILYPVALLRDAGSLGEATAFLGFLKGTAARSIFASHGFTLP</sequence>
<dbReference type="RefSeq" id="WP_274944451.1">
    <property type="nucleotide sequence ID" value="NZ_JANWOI010000004.1"/>
</dbReference>
<keyword evidence="9" id="KW-1185">Reference proteome</keyword>
<evidence type="ECO:0000256" key="1">
    <source>
        <dbReference type="ARBA" id="ARBA00009175"/>
    </source>
</evidence>
<dbReference type="EMBL" id="JANWOI010000004">
    <property type="protein sequence ID" value="MDA5194746.1"/>
    <property type="molecule type" value="Genomic_DNA"/>
</dbReference>
<evidence type="ECO:0000256" key="2">
    <source>
        <dbReference type="ARBA" id="ARBA00022505"/>
    </source>
</evidence>
<dbReference type="FunFam" id="3.40.190.10:FF:000035">
    <property type="entry name" value="Molybdate ABC transporter substrate-binding protein"/>
    <property type="match status" value="1"/>
</dbReference>
<dbReference type="CDD" id="cd13536">
    <property type="entry name" value="PBP2_EcModA"/>
    <property type="match status" value="1"/>
</dbReference>
<feature type="signal peptide" evidence="7">
    <location>
        <begin position="1"/>
        <end position="20"/>
    </location>
</feature>
<evidence type="ECO:0000256" key="7">
    <source>
        <dbReference type="SAM" id="SignalP"/>
    </source>
</evidence>
<dbReference type="GO" id="GO:0046872">
    <property type="term" value="F:metal ion binding"/>
    <property type="evidence" value="ECO:0007669"/>
    <property type="project" value="UniProtKB-KW"/>
</dbReference>
<comment type="caution">
    <text evidence="8">The sequence shown here is derived from an EMBL/GenBank/DDBJ whole genome shotgun (WGS) entry which is preliminary data.</text>
</comment>
<evidence type="ECO:0000256" key="3">
    <source>
        <dbReference type="ARBA" id="ARBA00022723"/>
    </source>
</evidence>
<evidence type="ECO:0000313" key="9">
    <source>
        <dbReference type="Proteomes" id="UP001141619"/>
    </source>
</evidence>
<evidence type="ECO:0000256" key="5">
    <source>
        <dbReference type="ARBA" id="ARBA00062515"/>
    </source>
</evidence>
<dbReference type="PIRSF" id="PIRSF004846">
    <property type="entry name" value="ModA"/>
    <property type="match status" value="1"/>
</dbReference>
<feature type="binding site" evidence="6">
    <location>
        <position position="188"/>
    </location>
    <ligand>
        <name>molybdate</name>
        <dbReference type="ChEBI" id="CHEBI:36264"/>
    </ligand>
</feature>
<dbReference type="Gene3D" id="3.40.190.10">
    <property type="entry name" value="Periplasmic binding protein-like II"/>
    <property type="match status" value="2"/>
</dbReference>
<feature type="chain" id="PRO_5040868622" evidence="7">
    <location>
        <begin position="21"/>
        <end position="252"/>
    </location>
</feature>
<feature type="binding site" evidence="6">
    <location>
        <position position="30"/>
    </location>
    <ligand>
        <name>molybdate</name>
        <dbReference type="ChEBI" id="CHEBI:36264"/>
    </ligand>
</feature>
<dbReference type="GO" id="GO:1901359">
    <property type="term" value="F:tungstate binding"/>
    <property type="evidence" value="ECO:0007669"/>
    <property type="project" value="UniProtKB-ARBA"/>
</dbReference>
<evidence type="ECO:0000313" key="8">
    <source>
        <dbReference type="EMBL" id="MDA5194746.1"/>
    </source>
</evidence>
<gene>
    <name evidence="8" type="primary">modA</name>
    <name evidence="8" type="ORF">NYP16_12360</name>
</gene>
<dbReference type="NCBIfam" id="NF007958">
    <property type="entry name" value="PRK10677.1"/>
    <property type="match status" value="1"/>
</dbReference>
<comment type="subunit">
    <text evidence="5">The complex is composed of two ATP-binding proteins (ModC), two transmembrane proteins (ModB) and a solute-binding protein (ModA).</text>
</comment>
<dbReference type="NCBIfam" id="TIGR01256">
    <property type="entry name" value="modA"/>
    <property type="match status" value="1"/>
</dbReference>
<feature type="binding site" evidence="6">
    <location>
        <position position="143"/>
    </location>
    <ligand>
        <name>molybdate</name>
        <dbReference type="ChEBI" id="CHEBI:36264"/>
    </ligand>
</feature>
<feature type="binding site" evidence="6">
    <location>
        <position position="58"/>
    </location>
    <ligand>
        <name>molybdate</name>
        <dbReference type="ChEBI" id="CHEBI:36264"/>
    </ligand>
</feature>
<dbReference type="GO" id="GO:0030288">
    <property type="term" value="C:outer membrane-bounded periplasmic space"/>
    <property type="evidence" value="ECO:0007669"/>
    <property type="project" value="TreeGrafter"/>
</dbReference>
<protein>
    <submittedName>
        <fullName evidence="8">Molybdate ABC transporter substrate-binding protein</fullName>
    </submittedName>
</protein>
<proteinExistence type="inferred from homology"/>
<dbReference type="Proteomes" id="UP001141619">
    <property type="component" value="Unassembled WGS sequence"/>
</dbReference>